<name>A0A9X1XQ82_9FLAO</name>
<organism evidence="2 3">
    <name type="scientific">Flavobacterium pygoscelis</name>
    <dbReference type="NCBI Taxonomy" id="2893176"/>
    <lineage>
        <taxon>Bacteria</taxon>
        <taxon>Pseudomonadati</taxon>
        <taxon>Bacteroidota</taxon>
        <taxon>Flavobacteriia</taxon>
        <taxon>Flavobacteriales</taxon>
        <taxon>Flavobacteriaceae</taxon>
        <taxon>Flavobacterium</taxon>
    </lineage>
</organism>
<evidence type="ECO:0000313" key="2">
    <source>
        <dbReference type="EMBL" id="MCK8141033.1"/>
    </source>
</evidence>
<sequence length="199" mass="23719">MDNNNIDFATIWQQQKVNQPNIEELLNKLKQFKKSSLQKLIIFNILLLATSGFIIFIWYYYEPQFITTKIGIVLTILAMVVFVFSNNKLFSVFNKIDNTKNNNEYLQSLSELKTKQKYMQTTMLSFYFITLSLGICLYMYEYSSIMTTGWAIFAYFITLTWIGFNWFYIRPKIIKKQQIKLDELISKFETVNKQLNEKE</sequence>
<feature type="transmembrane region" description="Helical" evidence="1">
    <location>
        <begin position="66"/>
        <end position="85"/>
    </location>
</feature>
<evidence type="ECO:0000256" key="1">
    <source>
        <dbReference type="SAM" id="Phobius"/>
    </source>
</evidence>
<dbReference type="Proteomes" id="UP001139260">
    <property type="component" value="Unassembled WGS sequence"/>
</dbReference>
<keyword evidence="1" id="KW-0812">Transmembrane</keyword>
<keyword evidence="1" id="KW-1133">Transmembrane helix</keyword>
<feature type="transmembrane region" description="Helical" evidence="1">
    <location>
        <begin position="152"/>
        <end position="169"/>
    </location>
</feature>
<reference evidence="2" key="1">
    <citation type="submission" date="2022-04" db="EMBL/GenBank/DDBJ databases">
        <title>Flavobacterium pygoscelis sp. nov. isolated from Chinstrap chick (Pygoscelis antarcticus).</title>
        <authorList>
            <person name="Irgang R."/>
            <person name="Poblete-Morales M."/>
            <person name="Avendano-Herrera R."/>
        </authorList>
    </citation>
    <scope>NUCLEOTIDE SEQUENCE</scope>
    <source>
        <strain evidence="2">I-SCBP12n</strain>
    </source>
</reference>
<proteinExistence type="predicted"/>
<keyword evidence="3" id="KW-1185">Reference proteome</keyword>
<keyword evidence="1" id="KW-0472">Membrane</keyword>
<gene>
    <name evidence="2" type="ORF">MW871_03925</name>
</gene>
<feature type="transmembrane region" description="Helical" evidence="1">
    <location>
        <begin position="122"/>
        <end position="140"/>
    </location>
</feature>
<accession>A0A9X1XQ82</accession>
<comment type="caution">
    <text evidence="2">The sequence shown here is derived from an EMBL/GenBank/DDBJ whole genome shotgun (WGS) entry which is preliminary data.</text>
</comment>
<evidence type="ECO:0000313" key="3">
    <source>
        <dbReference type="Proteomes" id="UP001139260"/>
    </source>
</evidence>
<dbReference type="RefSeq" id="WP_248427631.1">
    <property type="nucleotide sequence ID" value="NZ_JALNUB010000002.1"/>
</dbReference>
<feature type="transmembrane region" description="Helical" evidence="1">
    <location>
        <begin position="40"/>
        <end position="60"/>
    </location>
</feature>
<dbReference type="EMBL" id="JALNUB010000002">
    <property type="protein sequence ID" value="MCK8141033.1"/>
    <property type="molecule type" value="Genomic_DNA"/>
</dbReference>
<dbReference type="AlphaFoldDB" id="A0A9X1XQ82"/>
<protein>
    <submittedName>
        <fullName evidence="2">Uncharacterized protein</fullName>
    </submittedName>
</protein>